<dbReference type="Gene3D" id="3.30.70.270">
    <property type="match status" value="1"/>
</dbReference>
<dbReference type="OrthoDB" id="9759607at2"/>
<dbReference type="InterPro" id="IPR029787">
    <property type="entry name" value="Nucleotide_cyclase"/>
</dbReference>
<evidence type="ECO:0000259" key="4">
    <source>
        <dbReference type="PROSITE" id="PS50887"/>
    </source>
</evidence>
<gene>
    <name evidence="5" type="ORF">F6X53_09595</name>
</gene>
<keyword evidence="3" id="KW-1133">Transmembrane helix</keyword>
<comment type="caution">
    <text evidence="5">The sequence shown here is derived from an EMBL/GenBank/DDBJ whole genome shotgun (WGS) entry which is preliminary data.</text>
</comment>
<dbReference type="GO" id="GO:0043709">
    <property type="term" value="P:cell adhesion involved in single-species biofilm formation"/>
    <property type="evidence" value="ECO:0007669"/>
    <property type="project" value="TreeGrafter"/>
</dbReference>
<dbReference type="CDD" id="cd01949">
    <property type="entry name" value="GGDEF"/>
    <property type="match status" value="1"/>
</dbReference>
<dbReference type="GO" id="GO:1902201">
    <property type="term" value="P:negative regulation of bacterial-type flagellum-dependent cell motility"/>
    <property type="evidence" value="ECO:0007669"/>
    <property type="project" value="TreeGrafter"/>
</dbReference>
<keyword evidence="6" id="KW-1185">Reference proteome</keyword>
<evidence type="ECO:0000256" key="3">
    <source>
        <dbReference type="SAM" id="Phobius"/>
    </source>
</evidence>
<dbReference type="SMART" id="SM00267">
    <property type="entry name" value="GGDEF"/>
    <property type="match status" value="1"/>
</dbReference>
<feature type="transmembrane region" description="Helical" evidence="3">
    <location>
        <begin position="126"/>
        <end position="143"/>
    </location>
</feature>
<dbReference type="FunFam" id="3.30.70.270:FF:000001">
    <property type="entry name" value="Diguanylate cyclase domain protein"/>
    <property type="match status" value="1"/>
</dbReference>
<reference evidence="5 6" key="1">
    <citation type="submission" date="2019-09" db="EMBL/GenBank/DDBJ databases">
        <title>YIM 48816 draft genome.</title>
        <authorList>
            <person name="Jiang L."/>
        </authorList>
    </citation>
    <scope>NUCLEOTIDE SEQUENCE [LARGE SCALE GENOMIC DNA]</scope>
    <source>
        <strain evidence="5 6">YIM 48816</strain>
    </source>
</reference>
<dbReference type="EMBL" id="VZZK01000008">
    <property type="protein sequence ID" value="KAB1079541.1"/>
    <property type="molecule type" value="Genomic_DNA"/>
</dbReference>
<dbReference type="GO" id="GO:0005886">
    <property type="term" value="C:plasma membrane"/>
    <property type="evidence" value="ECO:0007669"/>
    <property type="project" value="TreeGrafter"/>
</dbReference>
<dbReference type="PANTHER" id="PTHR45138">
    <property type="entry name" value="REGULATORY COMPONENTS OF SENSORY TRANSDUCTION SYSTEM"/>
    <property type="match status" value="1"/>
</dbReference>
<comment type="catalytic activity">
    <reaction evidence="2">
        <text>2 GTP = 3',3'-c-di-GMP + 2 diphosphate</text>
        <dbReference type="Rhea" id="RHEA:24898"/>
        <dbReference type="ChEBI" id="CHEBI:33019"/>
        <dbReference type="ChEBI" id="CHEBI:37565"/>
        <dbReference type="ChEBI" id="CHEBI:58805"/>
        <dbReference type="EC" id="2.7.7.65"/>
    </reaction>
</comment>
<dbReference type="PROSITE" id="PS50887">
    <property type="entry name" value="GGDEF"/>
    <property type="match status" value="1"/>
</dbReference>
<evidence type="ECO:0000313" key="6">
    <source>
        <dbReference type="Proteomes" id="UP000474159"/>
    </source>
</evidence>
<feature type="transmembrane region" description="Helical" evidence="3">
    <location>
        <begin position="35"/>
        <end position="54"/>
    </location>
</feature>
<accession>A0A6L3T3H4</accession>
<sequence>MIQSLIEDGLNRSWWALKLSAPLEAKYHAEVAPAAGWYLQSWLLVFIAFNILSLKVDLDAFGAEAIAVPAGLTLGVFVPLALAAILVLRGRPSTRRQTLAVLATSLVDMAIVLNSARIVPLGHADTYLILAAVVPLVVGMIAPMPFRHSLWFCGSAFALYVLAVLGLDLSGPNGLGVPLLVASLILVPLKLAYSREWETKRSFLLGLREKAQSAALAEANARLTILSETDPLTGVANRRLFTQRLEWAWELAFVRRDWFSVLLIDIDRFKLLNDSAGHAAGDGCLVRIAEALRGPVEDAGGLVARYGGEEFVAFLPRATREAAVAAAETLRRAVIDLALPHPGLAQPGPGLVTISIGVATAHGAERLRGLGASELLKAADEALYAAKHRGRNRVEAAQPAALDERHAASERAAAPGALAPGCVVSIAPRGRAA</sequence>
<name>A0A6L3T3H4_9HYPH</name>
<feature type="transmembrane region" description="Helical" evidence="3">
    <location>
        <begin position="66"/>
        <end position="87"/>
    </location>
</feature>
<keyword evidence="3" id="KW-0812">Transmembrane</keyword>
<dbReference type="InterPro" id="IPR043128">
    <property type="entry name" value="Rev_trsase/Diguanyl_cyclase"/>
</dbReference>
<evidence type="ECO:0000313" key="5">
    <source>
        <dbReference type="EMBL" id="KAB1079541.1"/>
    </source>
</evidence>
<feature type="transmembrane region" description="Helical" evidence="3">
    <location>
        <begin position="175"/>
        <end position="193"/>
    </location>
</feature>
<organism evidence="5 6">
    <name type="scientific">Methylobacterium soli</name>
    <dbReference type="NCBI Taxonomy" id="553447"/>
    <lineage>
        <taxon>Bacteria</taxon>
        <taxon>Pseudomonadati</taxon>
        <taxon>Pseudomonadota</taxon>
        <taxon>Alphaproteobacteria</taxon>
        <taxon>Hyphomicrobiales</taxon>
        <taxon>Methylobacteriaceae</taxon>
        <taxon>Methylobacterium</taxon>
    </lineage>
</organism>
<evidence type="ECO:0000256" key="1">
    <source>
        <dbReference type="ARBA" id="ARBA00012528"/>
    </source>
</evidence>
<dbReference type="AlphaFoldDB" id="A0A6L3T3H4"/>
<dbReference type="InterPro" id="IPR050469">
    <property type="entry name" value="Diguanylate_Cyclase"/>
</dbReference>
<dbReference type="InterPro" id="IPR000160">
    <property type="entry name" value="GGDEF_dom"/>
</dbReference>
<dbReference type="Proteomes" id="UP000474159">
    <property type="component" value="Unassembled WGS sequence"/>
</dbReference>
<proteinExistence type="predicted"/>
<feature type="transmembrane region" description="Helical" evidence="3">
    <location>
        <begin position="150"/>
        <end position="169"/>
    </location>
</feature>
<protein>
    <recommendedName>
        <fullName evidence="1">diguanylate cyclase</fullName>
        <ecNumber evidence="1">2.7.7.65</ecNumber>
    </recommendedName>
</protein>
<dbReference type="Pfam" id="PF00990">
    <property type="entry name" value="GGDEF"/>
    <property type="match status" value="1"/>
</dbReference>
<dbReference type="PANTHER" id="PTHR45138:SF9">
    <property type="entry name" value="DIGUANYLATE CYCLASE DGCM-RELATED"/>
    <property type="match status" value="1"/>
</dbReference>
<dbReference type="NCBIfam" id="TIGR00254">
    <property type="entry name" value="GGDEF"/>
    <property type="match status" value="1"/>
</dbReference>
<dbReference type="SUPFAM" id="SSF55073">
    <property type="entry name" value="Nucleotide cyclase"/>
    <property type="match status" value="1"/>
</dbReference>
<dbReference type="RefSeq" id="WP_150999804.1">
    <property type="nucleotide sequence ID" value="NZ_BPQY01000101.1"/>
</dbReference>
<feature type="domain" description="GGDEF" evidence="4">
    <location>
        <begin position="257"/>
        <end position="399"/>
    </location>
</feature>
<keyword evidence="3" id="KW-0472">Membrane</keyword>
<dbReference type="GO" id="GO:0052621">
    <property type="term" value="F:diguanylate cyclase activity"/>
    <property type="evidence" value="ECO:0007669"/>
    <property type="project" value="UniProtKB-EC"/>
</dbReference>
<feature type="transmembrane region" description="Helical" evidence="3">
    <location>
        <begin position="99"/>
        <end position="120"/>
    </location>
</feature>
<dbReference type="EC" id="2.7.7.65" evidence="1"/>
<evidence type="ECO:0000256" key="2">
    <source>
        <dbReference type="ARBA" id="ARBA00034247"/>
    </source>
</evidence>